<reference evidence="1 2" key="1">
    <citation type="journal article" date="2012" name="J. Bacteriol.">
        <title>Genome sequence of cold-adapted Pseudomonas mandelii strain JR-1.</title>
        <authorList>
            <person name="Jang S.H."/>
            <person name="Kim J."/>
            <person name="Kim J."/>
            <person name="Hong S."/>
            <person name="Lee C."/>
        </authorList>
    </citation>
    <scope>NUCLEOTIDE SEQUENCE [LARGE SCALE GENOMIC DNA]</scope>
    <source>
        <strain evidence="1 2">JR-1</strain>
        <plasmid evidence="2">Plasmid</plasmid>
    </source>
</reference>
<evidence type="ECO:0000313" key="1">
    <source>
        <dbReference type="EMBL" id="AHZ73373.1"/>
    </source>
</evidence>
<dbReference type="HOGENOM" id="CLU_3275351_0_0_6"/>
<dbReference type="EMBL" id="CP005961">
    <property type="protein sequence ID" value="AHZ73373.1"/>
    <property type="molecule type" value="Genomic_DNA"/>
</dbReference>
<dbReference type="Proteomes" id="UP000026913">
    <property type="component" value="Plasmid unnamed"/>
</dbReference>
<organism evidence="1 2">
    <name type="scientific">Pseudomonas mandelii JR-1</name>
    <dbReference type="NCBI Taxonomy" id="1147786"/>
    <lineage>
        <taxon>Bacteria</taxon>
        <taxon>Pseudomonadati</taxon>
        <taxon>Pseudomonadota</taxon>
        <taxon>Gammaproteobacteria</taxon>
        <taxon>Pseudomonadales</taxon>
        <taxon>Pseudomonadaceae</taxon>
        <taxon>Pseudomonas</taxon>
    </lineage>
</organism>
<name>A0A024ELV0_9PSED</name>
<gene>
    <name evidence="1" type="ORF">OU5_P0121</name>
</gene>
<evidence type="ECO:0000313" key="2">
    <source>
        <dbReference type="Proteomes" id="UP000026913"/>
    </source>
</evidence>
<dbReference type="AlphaFoldDB" id="A0A024ELV0"/>
<protein>
    <submittedName>
        <fullName evidence="1">Uncharacterized protein</fullName>
    </submittedName>
</protein>
<dbReference type="KEGG" id="pman:OU5_P0121"/>
<keyword evidence="1" id="KW-0614">Plasmid</keyword>
<accession>A0A024ELV0</accession>
<sequence>MSNQPVSTQTLHEFSELKRRADKKYIEARQKWLGTKDKTNR</sequence>
<proteinExistence type="predicted"/>
<geneLocation type="plasmid" evidence="2"/>